<dbReference type="RefSeq" id="WP_014737985.1">
    <property type="nucleotide sequence ID" value="NC_017954.1"/>
</dbReference>
<keyword evidence="7" id="KW-0460">Magnesium</keyword>
<gene>
    <name evidence="9" type="ordered locus">TCELL_1313</name>
</gene>
<keyword evidence="8" id="KW-0718">Serine biosynthesis</keyword>
<evidence type="ECO:0000256" key="1">
    <source>
        <dbReference type="ARBA" id="ARBA00001946"/>
    </source>
</evidence>
<dbReference type="PANTHER" id="PTHR43344:SF2">
    <property type="entry name" value="PHOSPHOSERINE PHOSPHATASE"/>
    <property type="match status" value="1"/>
</dbReference>
<evidence type="ECO:0000256" key="6">
    <source>
        <dbReference type="ARBA" id="ARBA00022801"/>
    </source>
</evidence>
<keyword evidence="4" id="KW-0028">Amino-acid biosynthesis</keyword>
<proteinExistence type="predicted"/>
<evidence type="ECO:0000256" key="4">
    <source>
        <dbReference type="ARBA" id="ARBA00022605"/>
    </source>
</evidence>
<evidence type="ECO:0000313" key="10">
    <source>
        <dbReference type="Proteomes" id="UP000005270"/>
    </source>
</evidence>
<name>I3TG47_THEC1</name>
<keyword evidence="10" id="KW-1185">Reference proteome</keyword>
<dbReference type="GeneID" id="13013637"/>
<dbReference type="Pfam" id="PF12710">
    <property type="entry name" value="HAD"/>
    <property type="match status" value="1"/>
</dbReference>
<dbReference type="HOGENOM" id="CLU_036368_4_5_2"/>
<organism evidence="9 10">
    <name type="scientific">Thermogladius calderae (strain DSM 22663 / VKM B-2946 / 1633)</name>
    <dbReference type="NCBI Taxonomy" id="1184251"/>
    <lineage>
        <taxon>Archaea</taxon>
        <taxon>Thermoproteota</taxon>
        <taxon>Thermoprotei</taxon>
        <taxon>Desulfurococcales</taxon>
        <taxon>Desulfurococcaceae</taxon>
        <taxon>Thermogladius</taxon>
    </lineage>
</organism>
<dbReference type="Proteomes" id="UP000005270">
    <property type="component" value="Chromosome"/>
</dbReference>
<dbReference type="GO" id="GO:0005737">
    <property type="term" value="C:cytoplasm"/>
    <property type="evidence" value="ECO:0007669"/>
    <property type="project" value="TreeGrafter"/>
</dbReference>
<keyword evidence="6" id="KW-0378">Hydrolase</keyword>
<dbReference type="STRING" id="1184251.TCELL_1313"/>
<dbReference type="InterPro" id="IPR036412">
    <property type="entry name" value="HAD-like_sf"/>
</dbReference>
<evidence type="ECO:0000256" key="7">
    <source>
        <dbReference type="ARBA" id="ARBA00022842"/>
    </source>
</evidence>
<evidence type="ECO:0000256" key="3">
    <source>
        <dbReference type="ARBA" id="ARBA00012640"/>
    </source>
</evidence>
<dbReference type="Gene3D" id="3.40.50.1000">
    <property type="entry name" value="HAD superfamily/HAD-like"/>
    <property type="match status" value="1"/>
</dbReference>
<dbReference type="SUPFAM" id="SSF56784">
    <property type="entry name" value="HAD-like"/>
    <property type="match status" value="1"/>
</dbReference>
<dbReference type="InterPro" id="IPR050582">
    <property type="entry name" value="HAD-like_SerB"/>
</dbReference>
<dbReference type="AlphaFoldDB" id="I3TG47"/>
<evidence type="ECO:0000256" key="2">
    <source>
        <dbReference type="ARBA" id="ARBA00005135"/>
    </source>
</evidence>
<dbReference type="EMBL" id="CP003531">
    <property type="protein sequence ID" value="AFK51735.1"/>
    <property type="molecule type" value="Genomic_DNA"/>
</dbReference>
<accession>I3TG47</accession>
<dbReference type="eggNOG" id="arCOG01158">
    <property type="taxonomic scope" value="Archaea"/>
</dbReference>
<evidence type="ECO:0000256" key="5">
    <source>
        <dbReference type="ARBA" id="ARBA00022723"/>
    </source>
</evidence>
<dbReference type="NCBIfam" id="TIGR01488">
    <property type="entry name" value="HAD-SF-IB"/>
    <property type="match status" value="1"/>
</dbReference>
<dbReference type="GO" id="GO:0006564">
    <property type="term" value="P:L-serine biosynthetic process"/>
    <property type="evidence" value="ECO:0007669"/>
    <property type="project" value="UniProtKB-KW"/>
</dbReference>
<dbReference type="PANTHER" id="PTHR43344">
    <property type="entry name" value="PHOSPHOSERINE PHOSPHATASE"/>
    <property type="match status" value="1"/>
</dbReference>
<evidence type="ECO:0000313" key="9">
    <source>
        <dbReference type="EMBL" id="AFK51735.1"/>
    </source>
</evidence>
<dbReference type="OrthoDB" id="10041at2157"/>
<comment type="pathway">
    <text evidence="2">Amino-acid biosynthesis; L-serine biosynthesis; L-serine from 3-phospho-D-glycerate: step 3/3.</text>
</comment>
<dbReference type="GO" id="GO:0036424">
    <property type="term" value="F:L-phosphoserine phosphatase activity"/>
    <property type="evidence" value="ECO:0007669"/>
    <property type="project" value="TreeGrafter"/>
</dbReference>
<comment type="cofactor">
    <cofactor evidence="1">
        <name>Mg(2+)</name>
        <dbReference type="ChEBI" id="CHEBI:18420"/>
    </cofactor>
</comment>
<sequence>MGKGLIVFDCDGVLTTAKSSWAVLHEYFGSRDNRLFADYYRRGIITYEEWMKIDVALMIHSYGKPIRRQDVERAVSWIGVREEAPGVVSRLMREGYVVAVVSSGIGEVVGRVCSRLGISLCYYNELRYEGDELVPGGLVRVPLMEKHRVIAELAGKLGFDLREVTYVGDDVWDIDIFNVVGNSVAVKPCGEACSRARWVVEDLTEILPIVEKYYSIMREKR</sequence>
<dbReference type="GO" id="GO:0000287">
    <property type="term" value="F:magnesium ion binding"/>
    <property type="evidence" value="ECO:0007669"/>
    <property type="project" value="TreeGrafter"/>
</dbReference>
<evidence type="ECO:0000256" key="8">
    <source>
        <dbReference type="ARBA" id="ARBA00023299"/>
    </source>
</evidence>
<dbReference type="InterPro" id="IPR023214">
    <property type="entry name" value="HAD_sf"/>
</dbReference>
<dbReference type="InParanoid" id="I3TG47"/>
<dbReference type="EC" id="3.1.3.3" evidence="3"/>
<reference evidence="9 10" key="1">
    <citation type="journal article" date="2012" name="J. Bacteriol.">
        <title>Complete genome sequence of the hyperthermophilic cellulolytic Crenarchaeon 'Thermogladius cellulolyticus' 1633.</title>
        <authorList>
            <person name="Mardanov A.V."/>
            <person name="Kochetkova T.V."/>
            <person name="Beletsky A.V."/>
            <person name="Bonch-Osmolovskaya E.A."/>
            <person name="Ravin N.V."/>
            <person name="Skryabin K.G."/>
        </authorList>
    </citation>
    <scope>NUCLEOTIDE SEQUENCE [LARGE SCALE GENOMIC DNA]</scope>
    <source>
        <strain evidence="10">DSM 22663 / VKM B-2946 / 1633</strain>
    </source>
</reference>
<protein>
    <recommendedName>
        <fullName evidence="3">phosphoserine phosphatase</fullName>
        <ecNumber evidence="3">3.1.3.3</ecNumber>
    </recommendedName>
</protein>
<keyword evidence="5" id="KW-0479">Metal-binding</keyword>
<dbReference type="KEGG" id="thg:TCELL_1313"/>